<dbReference type="GeneID" id="115743046"/>
<feature type="compositionally biased region" description="Basic and acidic residues" evidence="1">
    <location>
        <begin position="123"/>
        <end position="132"/>
    </location>
</feature>
<accession>A0A8B8PG87</accession>
<sequence>MGLVNRPLRFDGSLGSTVGLDRGPEKASRGAGLSISDEESRIRGELELDVERDLEEEIKDGMYRLALQLHRLYQHQKERISRARQSAQSAAKNRRGIEEKSVSEVNISIKMEGGTKVVIRETKREATRDKTGPLRASGTPNSNRHSNNEKHGTIVRRVKKFDWANSLRSGGGASIIDEKGSGNALGKSRMHPRGRRVSRSNLRSEGCGNSVGGDSARHKVNRLVDHKLLDMEMGWKG</sequence>
<feature type="region of interest" description="Disordered" evidence="1">
    <location>
        <begin position="14"/>
        <end position="36"/>
    </location>
</feature>
<evidence type="ECO:0000313" key="3">
    <source>
        <dbReference type="RefSeq" id="XP_030533492.2"/>
    </source>
</evidence>
<dbReference type="RefSeq" id="XP_030533492.2">
    <property type="nucleotide sequence ID" value="XM_030677632.2"/>
</dbReference>
<protein>
    <submittedName>
        <fullName evidence="3">Uncharacterized protein LOC115743046 isoform X1</fullName>
    </submittedName>
</protein>
<organism evidence="2 3">
    <name type="scientific">Rhodamnia argentea</name>
    <dbReference type="NCBI Taxonomy" id="178133"/>
    <lineage>
        <taxon>Eukaryota</taxon>
        <taxon>Viridiplantae</taxon>
        <taxon>Streptophyta</taxon>
        <taxon>Embryophyta</taxon>
        <taxon>Tracheophyta</taxon>
        <taxon>Spermatophyta</taxon>
        <taxon>Magnoliopsida</taxon>
        <taxon>eudicotyledons</taxon>
        <taxon>Gunneridae</taxon>
        <taxon>Pentapetalae</taxon>
        <taxon>rosids</taxon>
        <taxon>malvids</taxon>
        <taxon>Myrtales</taxon>
        <taxon>Myrtaceae</taxon>
        <taxon>Myrtoideae</taxon>
        <taxon>Myrteae</taxon>
        <taxon>Australasian group</taxon>
        <taxon>Rhodamnia</taxon>
    </lineage>
</organism>
<evidence type="ECO:0000313" key="2">
    <source>
        <dbReference type="Proteomes" id="UP000827889"/>
    </source>
</evidence>
<dbReference type="Proteomes" id="UP000827889">
    <property type="component" value="Chromosome 3"/>
</dbReference>
<feature type="region of interest" description="Disordered" evidence="1">
    <location>
        <begin position="172"/>
        <end position="214"/>
    </location>
</feature>
<dbReference type="AlphaFoldDB" id="A0A8B8PG87"/>
<feature type="region of interest" description="Disordered" evidence="1">
    <location>
        <begin position="123"/>
        <end position="151"/>
    </location>
</feature>
<evidence type="ECO:0000256" key="1">
    <source>
        <dbReference type="SAM" id="MobiDB-lite"/>
    </source>
</evidence>
<feature type="compositionally biased region" description="Basic residues" evidence="1">
    <location>
        <begin position="188"/>
        <end position="198"/>
    </location>
</feature>
<dbReference type="KEGG" id="rarg:115743046"/>
<reference evidence="3" key="1">
    <citation type="submission" date="2025-08" db="UniProtKB">
        <authorList>
            <consortium name="RefSeq"/>
        </authorList>
    </citation>
    <scope>IDENTIFICATION</scope>
    <source>
        <tissue evidence="3">Leaf</tissue>
    </source>
</reference>
<keyword evidence="2" id="KW-1185">Reference proteome</keyword>
<proteinExistence type="predicted"/>
<name>A0A8B8PG87_9MYRT</name>
<gene>
    <name evidence="3" type="primary">LOC115743046</name>
</gene>